<dbReference type="Proteomes" id="UP000279833">
    <property type="component" value="Unassembled WGS sequence"/>
</dbReference>
<dbReference type="InterPro" id="IPR041491">
    <property type="entry name" value="TRPM_SLOG"/>
</dbReference>
<evidence type="ECO:0000256" key="1">
    <source>
        <dbReference type="SAM" id="MobiDB-lite"/>
    </source>
</evidence>
<dbReference type="GO" id="GO:0030001">
    <property type="term" value="P:metal ion transport"/>
    <property type="evidence" value="ECO:0007669"/>
    <property type="project" value="TreeGrafter"/>
</dbReference>
<dbReference type="GO" id="GO:0005886">
    <property type="term" value="C:plasma membrane"/>
    <property type="evidence" value="ECO:0007669"/>
    <property type="project" value="TreeGrafter"/>
</dbReference>
<dbReference type="GO" id="GO:0005261">
    <property type="term" value="F:monoatomic cation channel activity"/>
    <property type="evidence" value="ECO:0007669"/>
    <property type="project" value="TreeGrafter"/>
</dbReference>
<evidence type="ECO:0000259" key="2">
    <source>
        <dbReference type="Pfam" id="PF18139"/>
    </source>
</evidence>
<reference evidence="5" key="1">
    <citation type="submission" date="2016-06" db="UniProtKB">
        <authorList>
            <consortium name="WormBaseParasite"/>
        </authorList>
    </citation>
    <scope>IDENTIFICATION</scope>
</reference>
<organism evidence="5">
    <name type="scientific">Schistosoma curassoni</name>
    <dbReference type="NCBI Taxonomy" id="6186"/>
    <lineage>
        <taxon>Eukaryota</taxon>
        <taxon>Metazoa</taxon>
        <taxon>Spiralia</taxon>
        <taxon>Lophotrochozoa</taxon>
        <taxon>Platyhelminthes</taxon>
        <taxon>Trematoda</taxon>
        <taxon>Digenea</taxon>
        <taxon>Strigeidida</taxon>
        <taxon>Schistosomatoidea</taxon>
        <taxon>Schistosomatidae</taxon>
        <taxon>Schistosoma</taxon>
    </lineage>
</organism>
<dbReference type="PANTHER" id="PTHR13800:SF1">
    <property type="entry name" value="TRANSIENT RECEPTOR POTENTIAL CATION CHANNEL TRPM"/>
    <property type="match status" value="1"/>
</dbReference>
<accession>A0A183K2I0</accession>
<name>A0A183K2I0_9TREM</name>
<feature type="region of interest" description="Disordered" evidence="1">
    <location>
        <begin position="1"/>
        <end position="38"/>
    </location>
</feature>
<keyword evidence="4" id="KW-1185">Reference proteome</keyword>
<sequence>MGRKRHTVGSVFRNRSDKSSRSSGTSSSSSSSSSKSSIKPIPWIEQNIVCLECAKFVFVRHSKSNPCCSCGLTFSEHPSNVQIEALTQQNLNLQPDISINGDYHLKPTNNERWHVKTHTQEMPTNAYGTVEFQGGPHPTKARYVRLHYETCPELVLHLLLHEWKIRVPNLVISIVGGLANAPLQAKLQQVVKHGILRAAKTTGAWIVTNGLDIGVTRHIGEALKDEVHIRGSNIVALGIAPWGYVQHRETLIGLDNTCSYYSQGWRPGRQEAPLNPDHNYFLLADNGTSGKFGGELGLRRRLEQYLAQQPIDMRRYGGSKSRVPIVGVLLEGGTQTFRTVFELVTGRNPVPIVVCDGSGRAADLLAFMHRYANEDG</sequence>
<feature type="domain" description="TRPM SLOG" evidence="2">
    <location>
        <begin position="141"/>
        <end position="375"/>
    </location>
</feature>
<dbReference type="InterPro" id="IPR050927">
    <property type="entry name" value="TRPM"/>
</dbReference>
<evidence type="ECO:0000313" key="3">
    <source>
        <dbReference type="EMBL" id="VDP34595.1"/>
    </source>
</evidence>
<gene>
    <name evidence="3" type="ORF">SCUD_LOCUS9193</name>
</gene>
<evidence type="ECO:0000313" key="4">
    <source>
        <dbReference type="Proteomes" id="UP000279833"/>
    </source>
</evidence>
<dbReference type="EMBL" id="UZAK01033116">
    <property type="protein sequence ID" value="VDP34595.1"/>
    <property type="molecule type" value="Genomic_DNA"/>
</dbReference>
<dbReference type="PANTHER" id="PTHR13800">
    <property type="entry name" value="TRANSIENT RECEPTOR POTENTIAL CATION CHANNEL, SUBFAMILY M, MEMBER 6"/>
    <property type="match status" value="1"/>
</dbReference>
<protein>
    <submittedName>
        <fullName evidence="5">LSDAT_euk domain-containing protein</fullName>
    </submittedName>
</protein>
<dbReference type="Pfam" id="PF18139">
    <property type="entry name" value="LSDAT_euk"/>
    <property type="match status" value="1"/>
</dbReference>
<proteinExistence type="predicted"/>
<dbReference type="STRING" id="6186.A0A183K2I0"/>
<reference evidence="3 4" key="2">
    <citation type="submission" date="2018-11" db="EMBL/GenBank/DDBJ databases">
        <authorList>
            <consortium name="Pathogen Informatics"/>
        </authorList>
    </citation>
    <scope>NUCLEOTIDE SEQUENCE [LARGE SCALE GENOMIC DNA]</scope>
    <source>
        <strain evidence="3">Dakar</strain>
        <strain evidence="4">Dakar, Senegal</strain>
    </source>
</reference>
<dbReference type="AlphaFoldDB" id="A0A183K2I0"/>
<dbReference type="WBParaSite" id="SCUD_0000919301-mRNA-1">
    <property type="protein sequence ID" value="SCUD_0000919301-mRNA-1"/>
    <property type="gene ID" value="SCUD_0000919301"/>
</dbReference>
<evidence type="ECO:0000313" key="5">
    <source>
        <dbReference type="WBParaSite" id="SCUD_0000919301-mRNA-1"/>
    </source>
</evidence>
<feature type="compositionally biased region" description="Low complexity" evidence="1">
    <location>
        <begin position="21"/>
        <end position="37"/>
    </location>
</feature>